<sequence>MVKYFFLERIGLTPKAEPPSHNMLLPKVEPCISSRESSNCYRATRKRFFNPKEFNSNGGYLSISFHKSIMYDRTIKDLTISNSVCNSL</sequence>
<keyword evidence="2" id="KW-1185">Reference proteome</keyword>
<dbReference type="Proteomes" id="UP000323506">
    <property type="component" value="Chromosome A06"/>
</dbReference>
<gene>
    <name evidence="1" type="ORF">ES288_A06G143900v1</name>
</gene>
<proteinExistence type="predicted"/>
<protein>
    <submittedName>
        <fullName evidence="1">Uncharacterized protein</fullName>
    </submittedName>
</protein>
<reference evidence="1 2" key="1">
    <citation type="submission" date="2019-06" db="EMBL/GenBank/DDBJ databases">
        <title>WGS assembly of Gossypium darwinii.</title>
        <authorList>
            <person name="Chen Z.J."/>
            <person name="Sreedasyam A."/>
            <person name="Ando A."/>
            <person name="Song Q."/>
            <person name="De L."/>
            <person name="Hulse-Kemp A."/>
            <person name="Ding M."/>
            <person name="Ye W."/>
            <person name="Kirkbride R."/>
            <person name="Jenkins J."/>
            <person name="Plott C."/>
            <person name="Lovell J."/>
            <person name="Lin Y.-M."/>
            <person name="Vaughn R."/>
            <person name="Liu B."/>
            <person name="Li W."/>
            <person name="Simpson S."/>
            <person name="Scheffler B."/>
            <person name="Saski C."/>
            <person name="Grover C."/>
            <person name="Hu G."/>
            <person name="Conover J."/>
            <person name="Carlson J."/>
            <person name="Shu S."/>
            <person name="Boston L."/>
            <person name="Williams M."/>
            <person name="Peterson D."/>
            <person name="Mcgee K."/>
            <person name="Jones D."/>
            <person name="Wendel J."/>
            <person name="Stelly D."/>
            <person name="Grimwood J."/>
            <person name="Schmutz J."/>
        </authorList>
    </citation>
    <scope>NUCLEOTIDE SEQUENCE [LARGE SCALE GENOMIC DNA]</scope>
    <source>
        <strain evidence="1">1808015.09</strain>
    </source>
</reference>
<dbReference type="EMBL" id="CM017693">
    <property type="protein sequence ID" value="TYH13508.1"/>
    <property type="molecule type" value="Genomic_DNA"/>
</dbReference>
<evidence type="ECO:0000313" key="1">
    <source>
        <dbReference type="EMBL" id="TYH13508.1"/>
    </source>
</evidence>
<dbReference type="AlphaFoldDB" id="A0A5D2G7C4"/>
<name>A0A5D2G7C4_GOSDA</name>
<accession>A0A5D2G7C4</accession>
<organism evidence="1 2">
    <name type="scientific">Gossypium darwinii</name>
    <name type="common">Darwin's cotton</name>
    <name type="synonym">Gossypium barbadense var. darwinii</name>
    <dbReference type="NCBI Taxonomy" id="34276"/>
    <lineage>
        <taxon>Eukaryota</taxon>
        <taxon>Viridiplantae</taxon>
        <taxon>Streptophyta</taxon>
        <taxon>Embryophyta</taxon>
        <taxon>Tracheophyta</taxon>
        <taxon>Spermatophyta</taxon>
        <taxon>Magnoliopsida</taxon>
        <taxon>eudicotyledons</taxon>
        <taxon>Gunneridae</taxon>
        <taxon>Pentapetalae</taxon>
        <taxon>rosids</taxon>
        <taxon>malvids</taxon>
        <taxon>Malvales</taxon>
        <taxon>Malvaceae</taxon>
        <taxon>Malvoideae</taxon>
        <taxon>Gossypium</taxon>
    </lineage>
</organism>
<evidence type="ECO:0000313" key="2">
    <source>
        <dbReference type="Proteomes" id="UP000323506"/>
    </source>
</evidence>